<dbReference type="InterPro" id="IPR013249">
    <property type="entry name" value="RNA_pol_sigma70_r4_t2"/>
</dbReference>
<feature type="domain" description="RNA polymerase sigma factor 70 region 4 type 2" evidence="6">
    <location>
        <begin position="117"/>
        <end position="167"/>
    </location>
</feature>
<keyword evidence="3" id="KW-0731">Sigma factor</keyword>
<dbReference type="NCBIfam" id="TIGR02985">
    <property type="entry name" value="Sig70_bacteroi1"/>
    <property type="match status" value="1"/>
</dbReference>
<name>A0ABZ0FZP4_9BACT</name>
<dbReference type="InterPro" id="IPR007627">
    <property type="entry name" value="RNA_pol_sigma70_r2"/>
</dbReference>
<dbReference type="PANTHER" id="PTHR43133:SF46">
    <property type="entry name" value="RNA POLYMERASE SIGMA-70 FACTOR ECF SUBFAMILY"/>
    <property type="match status" value="1"/>
</dbReference>
<evidence type="ECO:0000256" key="2">
    <source>
        <dbReference type="ARBA" id="ARBA00023015"/>
    </source>
</evidence>
<dbReference type="InterPro" id="IPR013324">
    <property type="entry name" value="RNA_pol_sigma_r3/r4-like"/>
</dbReference>
<dbReference type="PANTHER" id="PTHR43133">
    <property type="entry name" value="RNA POLYMERASE ECF-TYPE SIGMA FACTO"/>
    <property type="match status" value="1"/>
</dbReference>
<dbReference type="Gene3D" id="1.10.1740.10">
    <property type="match status" value="1"/>
</dbReference>
<dbReference type="Gene3D" id="1.10.10.10">
    <property type="entry name" value="Winged helix-like DNA-binding domain superfamily/Winged helix DNA-binding domain"/>
    <property type="match status" value="1"/>
</dbReference>
<sequence length="189" mass="22274">MPIMMVEDKDVEGLRRGDRVCFENIFNRYSPDLYVVAYRITGNKAVAEDVVQDFFVKLWMNREKVQIYKSFRYYCFSAIHYASLNATRTKYRDTELSEELEDPSCVEYEMERAELSEKIHLAIDSLPEKCKAIFVDACIEECSYVEVAQKYDLSVNTVKVQVSKAYRILREKLTKEQFSIFLLIFLKSE</sequence>
<evidence type="ECO:0000259" key="5">
    <source>
        <dbReference type="Pfam" id="PF04542"/>
    </source>
</evidence>
<accession>A0ABZ0FZP4</accession>
<keyword evidence="2" id="KW-0805">Transcription regulation</keyword>
<dbReference type="InterPro" id="IPR036388">
    <property type="entry name" value="WH-like_DNA-bd_sf"/>
</dbReference>
<evidence type="ECO:0000313" key="7">
    <source>
        <dbReference type="EMBL" id="WOF14065.1"/>
    </source>
</evidence>
<dbReference type="InterPro" id="IPR013325">
    <property type="entry name" value="RNA_pol_sigma_r2"/>
</dbReference>
<dbReference type="InterPro" id="IPR014327">
    <property type="entry name" value="RNA_pol_sigma70_bacteroid"/>
</dbReference>
<dbReference type="NCBIfam" id="TIGR02937">
    <property type="entry name" value="sigma70-ECF"/>
    <property type="match status" value="1"/>
</dbReference>
<evidence type="ECO:0000256" key="3">
    <source>
        <dbReference type="ARBA" id="ARBA00023082"/>
    </source>
</evidence>
<dbReference type="Pfam" id="PF04542">
    <property type="entry name" value="Sigma70_r2"/>
    <property type="match status" value="1"/>
</dbReference>
<proteinExistence type="inferred from homology"/>
<keyword evidence="4" id="KW-0804">Transcription</keyword>
<gene>
    <name evidence="7" type="ORF">F1644_18125</name>
</gene>
<dbReference type="InterPro" id="IPR014284">
    <property type="entry name" value="RNA_pol_sigma-70_dom"/>
</dbReference>
<dbReference type="Proteomes" id="UP001302374">
    <property type="component" value="Chromosome"/>
</dbReference>
<keyword evidence="8" id="KW-1185">Reference proteome</keyword>
<evidence type="ECO:0000313" key="8">
    <source>
        <dbReference type="Proteomes" id="UP001302374"/>
    </source>
</evidence>
<reference evidence="7 8" key="1">
    <citation type="submission" date="2019-09" db="EMBL/GenBank/DDBJ databases">
        <title>Butyricimonas paravirosa DSM 105722 (=214-4 = JCM 18677 = CCUG 65563).</title>
        <authorList>
            <person name="Le Roy T."/>
            <person name="Cani P.D."/>
        </authorList>
    </citation>
    <scope>NUCLEOTIDE SEQUENCE [LARGE SCALE GENOMIC DNA]</scope>
    <source>
        <strain evidence="7 8">DSM 105722</strain>
    </source>
</reference>
<evidence type="ECO:0000256" key="4">
    <source>
        <dbReference type="ARBA" id="ARBA00023163"/>
    </source>
</evidence>
<dbReference type="InterPro" id="IPR039425">
    <property type="entry name" value="RNA_pol_sigma-70-like"/>
</dbReference>
<dbReference type="Pfam" id="PF08281">
    <property type="entry name" value="Sigma70_r4_2"/>
    <property type="match status" value="1"/>
</dbReference>
<dbReference type="SUPFAM" id="SSF88946">
    <property type="entry name" value="Sigma2 domain of RNA polymerase sigma factors"/>
    <property type="match status" value="1"/>
</dbReference>
<protein>
    <submittedName>
        <fullName evidence="7">RNA polymerase sigma-70 factor</fullName>
    </submittedName>
</protein>
<dbReference type="SUPFAM" id="SSF88659">
    <property type="entry name" value="Sigma3 and sigma4 domains of RNA polymerase sigma factors"/>
    <property type="match status" value="1"/>
</dbReference>
<evidence type="ECO:0000256" key="1">
    <source>
        <dbReference type="ARBA" id="ARBA00010641"/>
    </source>
</evidence>
<organism evidence="7 8">
    <name type="scientific">Butyricimonas paravirosa</name>
    <dbReference type="NCBI Taxonomy" id="1472417"/>
    <lineage>
        <taxon>Bacteria</taxon>
        <taxon>Pseudomonadati</taxon>
        <taxon>Bacteroidota</taxon>
        <taxon>Bacteroidia</taxon>
        <taxon>Bacteroidales</taxon>
        <taxon>Odoribacteraceae</taxon>
        <taxon>Butyricimonas</taxon>
    </lineage>
</organism>
<dbReference type="EMBL" id="CP043839">
    <property type="protein sequence ID" value="WOF14065.1"/>
    <property type="molecule type" value="Genomic_DNA"/>
</dbReference>
<comment type="similarity">
    <text evidence="1">Belongs to the sigma-70 factor family. ECF subfamily.</text>
</comment>
<evidence type="ECO:0000259" key="6">
    <source>
        <dbReference type="Pfam" id="PF08281"/>
    </source>
</evidence>
<feature type="domain" description="RNA polymerase sigma-70 region 2" evidence="5">
    <location>
        <begin position="26"/>
        <end position="90"/>
    </location>
</feature>